<evidence type="ECO:0000256" key="2">
    <source>
        <dbReference type="ARBA" id="ARBA00022723"/>
    </source>
</evidence>
<evidence type="ECO:0000256" key="6">
    <source>
        <dbReference type="ARBA" id="ARBA00023242"/>
    </source>
</evidence>
<dbReference type="GO" id="GO:0005634">
    <property type="term" value="C:nucleus"/>
    <property type="evidence" value="ECO:0007669"/>
    <property type="project" value="UniProtKB-SubCell"/>
</dbReference>
<name>A0A9W2ZA31_BIOGL</name>
<dbReference type="AlphaFoldDB" id="A0A9W2ZA31"/>
<dbReference type="OrthoDB" id="161570at2759"/>
<dbReference type="GO" id="GO:0044545">
    <property type="term" value="C:NSL complex"/>
    <property type="evidence" value="ECO:0007669"/>
    <property type="project" value="TreeGrafter"/>
</dbReference>
<feature type="region of interest" description="Disordered" evidence="9">
    <location>
        <begin position="377"/>
        <end position="398"/>
    </location>
</feature>
<dbReference type="Gene3D" id="3.30.40.10">
    <property type="entry name" value="Zinc/RING finger domain, C3HC4 (zinc finger)"/>
    <property type="match status" value="1"/>
</dbReference>
<dbReference type="CDD" id="cd20386">
    <property type="entry name" value="Tudor_PHF20-like"/>
    <property type="match status" value="1"/>
</dbReference>
<proteinExistence type="predicted"/>
<feature type="compositionally biased region" description="Basic residues" evidence="9">
    <location>
        <begin position="461"/>
        <end position="470"/>
    </location>
</feature>
<dbReference type="SUPFAM" id="SSF57903">
    <property type="entry name" value="FYVE/PHD zinc finger"/>
    <property type="match status" value="1"/>
</dbReference>
<dbReference type="SMART" id="SM00333">
    <property type="entry name" value="TUDOR"/>
    <property type="match status" value="2"/>
</dbReference>
<keyword evidence="3" id="KW-0677">Repeat</keyword>
<dbReference type="OMA" id="KENQHAN"/>
<evidence type="ECO:0000256" key="5">
    <source>
        <dbReference type="ARBA" id="ARBA00022833"/>
    </source>
</evidence>
<dbReference type="InterPro" id="IPR013087">
    <property type="entry name" value="Znf_C2H2_type"/>
</dbReference>
<dbReference type="PROSITE" id="PS01359">
    <property type="entry name" value="ZF_PHD_1"/>
    <property type="match status" value="1"/>
</dbReference>
<dbReference type="InterPro" id="IPR025995">
    <property type="entry name" value="Tudor-knot"/>
</dbReference>
<evidence type="ECO:0000256" key="1">
    <source>
        <dbReference type="ARBA" id="ARBA00004123"/>
    </source>
</evidence>
<dbReference type="GO" id="GO:0008270">
    <property type="term" value="F:zinc ion binding"/>
    <property type="evidence" value="ECO:0007669"/>
    <property type="project" value="UniProtKB-KW"/>
</dbReference>
<feature type="coiled-coil region" evidence="8">
    <location>
        <begin position="293"/>
        <end position="327"/>
    </location>
</feature>
<gene>
    <name evidence="12" type="primary">LOC106068076</name>
</gene>
<dbReference type="PANTHER" id="PTHR15856:SF51">
    <property type="entry name" value="MBD-R2"/>
    <property type="match status" value="1"/>
</dbReference>
<comment type="subcellular location">
    <subcellularLocation>
        <location evidence="1">Nucleus</location>
    </subcellularLocation>
</comment>
<evidence type="ECO:0000256" key="3">
    <source>
        <dbReference type="ARBA" id="ARBA00022737"/>
    </source>
</evidence>
<feature type="domain" description="C2H2-type" evidence="10">
    <location>
        <begin position="548"/>
        <end position="578"/>
    </location>
</feature>
<evidence type="ECO:0000256" key="7">
    <source>
        <dbReference type="PROSITE-ProRule" id="PRU00042"/>
    </source>
</evidence>
<dbReference type="InterPro" id="IPR019786">
    <property type="entry name" value="Zinc_finger_PHD-type_CS"/>
</dbReference>
<dbReference type="SMART" id="SM00249">
    <property type="entry name" value="PHD"/>
    <property type="match status" value="1"/>
</dbReference>
<accession>A0A9W2ZA31</accession>
<reference evidence="12" key="1">
    <citation type="submission" date="2025-08" db="UniProtKB">
        <authorList>
            <consortium name="RefSeq"/>
        </authorList>
    </citation>
    <scope>IDENTIFICATION</scope>
</reference>
<dbReference type="InterPro" id="IPR013083">
    <property type="entry name" value="Znf_RING/FYVE/PHD"/>
</dbReference>
<dbReference type="InterPro" id="IPR004092">
    <property type="entry name" value="Mbt"/>
</dbReference>
<dbReference type="CDD" id="cd20104">
    <property type="entry name" value="MBT_PHF20L1-like"/>
    <property type="match status" value="1"/>
</dbReference>
<dbReference type="Pfam" id="PF11717">
    <property type="entry name" value="Tudor-knot"/>
    <property type="match status" value="1"/>
</dbReference>
<keyword evidence="8" id="KW-0175">Coiled coil</keyword>
<feature type="coiled-coil region" evidence="8">
    <location>
        <begin position="1138"/>
        <end position="1168"/>
    </location>
</feature>
<feature type="region of interest" description="Disordered" evidence="9">
    <location>
        <begin position="1"/>
        <end position="44"/>
    </location>
</feature>
<keyword evidence="5" id="KW-0862">Zinc</keyword>
<dbReference type="Gene3D" id="3.30.160.60">
    <property type="entry name" value="Classic Zinc Finger"/>
    <property type="match status" value="1"/>
</dbReference>
<keyword evidence="6" id="KW-0539">Nucleus</keyword>
<dbReference type="InterPro" id="IPR043449">
    <property type="entry name" value="PHF20-like"/>
</dbReference>
<feature type="compositionally biased region" description="Polar residues" evidence="9">
    <location>
        <begin position="916"/>
        <end position="925"/>
    </location>
</feature>
<dbReference type="RefSeq" id="XP_055871828.1">
    <property type="nucleotide sequence ID" value="XM_056015853.1"/>
</dbReference>
<feature type="compositionally biased region" description="Polar residues" evidence="9">
    <location>
        <begin position="1"/>
        <end position="20"/>
    </location>
</feature>
<evidence type="ECO:0000313" key="11">
    <source>
        <dbReference type="Proteomes" id="UP001165740"/>
    </source>
</evidence>
<sequence>MSDVVESSDTVPASLSSLPVPTSEPPCTPTALSSSTSSTSPGHMTMSLASPRFVHPRFPVRVGISWVKGEKLEAMDFSRTWYPSKIVEIDETQKMVLIHFEGWNQRYDEWVPMDSDKLRPVTRHSERKDKGSKKRRIHPHPVSESTYIYRAGEHVLAKWTDCKKYPAKIIRMMEDGSYEVNFFDGVSCLVQAMNIQPLPEEMKNKSPPYKSPPSLKPKISFKSIKVSLPDSVKKRVEQLSAEKKKHEFQDLEVTRKKAEHQTPPESWKKTAELKTLDSVNKNVDQPTHSDILKKKLEQQTSDLKNKIQQVSEDLKKASEEVKMSSLKRKLTPPKVYIKREPDKGSFSCHIRLSPLKAKRLKELKETKSVSLTLPLSTAEASTSKLENEASSKGLEMTSSEVQTNVTSNLQDEDIINKSLVGNLKESTVNSSILVEETELKTQPVLVDFSINSSPKGLSGHTSRKRSRKRSFFSTKKERLKNSKSSKVKACVTTKSPFFKTARAKSLDSGLLEVISTGPTFSAAPLPTAAVQKFVPSKAFIVEEDHNPFKCHFEGCTKAFRKETLLTSHIKYYHTDAETPTSSTAALSPLVQSPIHAPGSRKRRKKTNSICSTDSDISIGSREKLLISKRQRHDSEISITTASPDLINKDIWGDTKNQRFPQDQDESVVVEYDEDFDKDIVNCICGQRETNGLMIQCDICMCWQHFACMDTNNTGEPPANYVCFICENPPGVRDSCKYLHDLSWEKKGELPSFPFVSEPPSENLKSLAMECHELSSVLHKLKSALHSARRQIKISKEEDEHEFQLWQTDWDNWTKPDEDLTLTPRSVDPDPSPTPSTFLFLSAPSGTLSQVCSAATISTSPPTCSAATSTSATIEVTTGLPSPASTPQSSLLDTRIKRDRISSGEDMSPPPSGCTAIPQTPSTSRGGSFLSFQGKADSLVRDLFPGPGGDAEKLTFKGTGIRTLEETEVSTQKEKSSINTLVNGDKNYPVKVNGDSLCTLSNQTIRELLPDSTITGALSSPGRDSLVTSHVNNVEGEKLLSLTLTNLSSNDLCRSDHTVNNSAELSYKSSTTSAMDNDDLLEGHTVKQLNELFVDVNGVQSHSTVYTDDQDNDTDTAEESVDPYKNCEHNLLVHVSKVQTNVEKHLELIEQQIAELENAEHNNVTVQLNEENILNDIPALKKSLSKLARNLYKAQRLCLHN</sequence>
<dbReference type="Pfam" id="PF20826">
    <property type="entry name" value="PHD_5"/>
    <property type="match status" value="1"/>
</dbReference>
<dbReference type="GO" id="GO:0006357">
    <property type="term" value="P:regulation of transcription by RNA polymerase II"/>
    <property type="evidence" value="ECO:0007669"/>
    <property type="project" value="TreeGrafter"/>
</dbReference>
<evidence type="ECO:0000256" key="9">
    <source>
        <dbReference type="SAM" id="MobiDB-lite"/>
    </source>
</evidence>
<evidence type="ECO:0000259" key="10">
    <source>
        <dbReference type="PROSITE" id="PS50157"/>
    </source>
</evidence>
<feature type="region of interest" description="Disordered" evidence="9">
    <location>
        <begin position="900"/>
        <end position="926"/>
    </location>
</feature>
<dbReference type="Gene3D" id="2.30.30.140">
    <property type="match status" value="2"/>
</dbReference>
<organism evidence="11 12">
    <name type="scientific">Biomphalaria glabrata</name>
    <name type="common">Bloodfluke planorb</name>
    <name type="synonym">Freshwater snail</name>
    <dbReference type="NCBI Taxonomy" id="6526"/>
    <lineage>
        <taxon>Eukaryota</taxon>
        <taxon>Metazoa</taxon>
        <taxon>Spiralia</taxon>
        <taxon>Lophotrochozoa</taxon>
        <taxon>Mollusca</taxon>
        <taxon>Gastropoda</taxon>
        <taxon>Heterobranchia</taxon>
        <taxon>Euthyneura</taxon>
        <taxon>Panpulmonata</taxon>
        <taxon>Hygrophila</taxon>
        <taxon>Lymnaeoidea</taxon>
        <taxon>Planorbidae</taxon>
        <taxon>Biomphalaria</taxon>
    </lineage>
</organism>
<dbReference type="PANTHER" id="PTHR15856">
    <property type="entry name" value="PHD FINGER PROTEIN 20-RELATED"/>
    <property type="match status" value="1"/>
</dbReference>
<dbReference type="InterPro" id="IPR011011">
    <property type="entry name" value="Znf_FYVE_PHD"/>
</dbReference>
<evidence type="ECO:0000256" key="8">
    <source>
        <dbReference type="SAM" id="Coils"/>
    </source>
</evidence>
<dbReference type="InterPro" id="IPR002999">
    <property type="entry name" value="Tudor"/>
</dbReference>
<keyword evidence="4 7" id="KW-0863">Zinc-finger</keyword>
<dbReference type="InterPro" id="IPR001965">
    <property type="entry name" value="Znf_PHD"/>
</dbReference>
<evidence type="ECO:0000313" key="12">
    <source>
        <dbReference type="RefSeq" id="XP_055871828.1"/>
    </source>
</evidence>
<protein>
    <submittedName>
        <fullName evidence="12">PHD finger protein 20-like isoform X1</fullName>
    </submittedName>
</protein>
<dbReference type="PROSITE" id="PS50157">
    <property type="entry name" value="ZINC_FINGER_C2H2_2"/>
    <property type="match status" value="1"/>
</dbReference>
<dbReference type="SMART" id="SM00561">
    <property type="entry name" value="MBT"/>
    <property type="match status" value="1"/>
</dbReference>
<dbReference type="SUPFAM" id="SSF54160">
    <property type="entry name" value="Chromo domain-like"/>
    <property type="match status" value="1"/>
</dbReference>
<dbReference type="Proteomes" id="UP001165740">
    <property type="component" value="Chromosome 17"/>
</dbReference>
<keyword evidence="2" id="KW-0479">Metal-binding</keyword>
<dbReference type="PROSITE" id="PS00028">
    <property type="entry name" value="ZINC_FINGER_C2H2_1"/>
    <property type="match status" value="1"/>
</dbReference>
<keyword evidence="11" id="KW-1185">Reference proteome</keyword>
<dbReference type="InterPro" id="IPR016197">
    <property type="entry name" value="Chromo-like_dom_sf"/>
</dbReference>
<dbReference type="SUPFAM" id="SSF63748">
    <property type="entry name" value="Tudor/PWWP/MBT"/>
    <property type="match status" value="1"/>
</dbReference>
<feature type="compositionally biased region" description="Low complexity" evidence="9">
    <location>
        <begin position="29"/>
        <end position="41"/>
    </location>
</feature>
<dbReference type="GeneID" id="106068076"/>
<feature type="region of interest" description="Disordered" evidence="9">
    <location>
        <begin position="454"/>
        <end position="479"/>
    </location>
</feature>
<evidence type="ECO:0000256" key="4">
    <source>
        <dbReference type="ARBA" id="ARBA00022771"/>
    </source>
</evidence>